<dbReference type="EMBL" id="JAVREJ010000002">
    <property type="protein sequence ID" value="MDT0348506.1"/>
    <property type="molecule type" value="Genomic_DNA"/>
</dbReference>
<keyword evidence="2" id="KW-0472">Membrane</keyword>
<dbReference type="Pfam" id="PF14110">
    <property type="entry name" value="DUF4282"/>
    <property type="match status" value="1"/>
</dbReference>
<keyword evidence="2" id="KW-0812">Transmembrane</keyword>
<feature type="transmembrane region" description="Helical" evidence="2">
    <location>
        <begin position="105"/>
        <end position="126"/>
    </location>
</feature>
<reference evidence="4" key="1">
    <citation type="submission" date="2023-07" db="EMBL/GenBank/DDBJ databases">
        <title>30 novel species of actinomycetes from the DSMZ collection.</title>
        <authorList>
            <person name="Nouioui I."/>
        </authorList>
    </citation>
    <scope>NUCLEOTIDE SEQUENCE [LARGE SCALE GENOMIC DNA]</scope>
    <source>
        <strain evidence="4">DSM 45834</strain>
    </source>
</reference>
<evidence type="ECO:0000256" key="2">
    <source>
        <dbReference type="SAM" id="Phobius"/>
    </source>
</evidence>
<dbReference type="InterPro" id="IPR025557">
    <property type="entry name" value="DUF4282"/>
</dbReference>
<dbReference type="RefSeq" id="WP_311554435.1">
    <property type="nucleotide sequence ID" value="NZ_JAVREJ010000002.1"/>
</dbReference>
<feature type="region of interest" description="Disordered" evidence="1">
    <location>
        <begin position="1"/>
        <end position="74"/>
    </location>
</feature>
<keyword evidence="2" id="KW-1133">Transmembrane helix</keyword>
<gene>
    <name evidence="3" type="ORF">RM445_03095</name>
</gene>
<accession>A0ABU2N3L0</accession>
<protein>
    <submittedName>
        <fullName evidence="3">DUF4282 domain-containing protein</fullName>
    </submittedName>
</protein>
<organism evidence="3 4">
    <name type="scientific">Pseudonocardia charpentierae</name>
    <dbReference type="NCBI Taxonomy" id="3075545"/>
    <lineage>
        <taxon>Bacteria</taxon>
        <taxon>Bacillati</taxon>
        <taxon>Actinomycetota</taxon>
        <taxon>Actinomycetes</taxon>
        <taxon>Pseudonocardiales</taxon>
        <taxon>Pseudonocardiaceae</taxon>
        <taxon>Pseudonocardia</taxon>
    </lineage>
</organism>
<evidence type="ECO:0000313" key="4">
    <source>
        <dbReference type="Proteomes" id="UP001183202"/>
    </source>
</evidence>
<name>A0ABU2N3L0_9PSEU</name>
<feature type="transmembrane region" description="Helical" evidence="2">
    <location>
        <begin position="132"/>
        <end position="155"/>
    </location>
</feature>
<feature type="compositionally biased region" description="Low complexity" evidence="1">
    <location>
        <begin position="12"/>
        <end position="37"/>
    </location>
</feature>
<evidence type="ECO:0000313" key="3">
    <source>
        <dbReference type="EMBL" id="MDT0348506.1"/>
    </source>
</evidence>
<feature type="compositionally biased region" description="Low complexity" evidence="1">
    <location>
        <begin position="45"/>
        <end position="64"/>
    </location>
</feature>
<evidence type="ECO:0000256" key="1">
    <source>
        <dbReference type="SAM" id="MobiDB-lite"/>
    </source>
</evidence>
<proteinExistence type="predicted"/>
<dbReference type="Proteomes" id="UP001183202">
    <property type="component" value="Unassembled WGS sequence"/>
</dbReference>
<sequence>MSNDPAPGGEQQPGWHGQQPYPGGYGQQQPEQPTYASYPPPPGQPAGYGQAAQPTWQQQTPGQQRYPGYPAGTTGIPPQNEAPSFFGALFDFGFNSFATPVVIKVLYILGLVGIGLGYVGFVVTAFAQSAGYGLVVLLLGAVAALFYVIFFRVFLEFYYAVVRMSEDIRAMRNRS</sequence>
<keyword evidence="4" id="KW-1185">Reference proteome</keyword>
<comment type="caution">
    <text evidence="3">The sequence shown here is derived from an EMBL/GenBank/DDBJ whole genome shotgun (WGS) entry which is preliminary data.</text>
</comment>